<gene>
    <name evidence="11" type="ORF">UFOPK3752_01877</name>
    <name evidence="12" type="ORF">UFOPK4150_01679</name>
</gene>
<evidence type="ECO:0000256" key="5">
    <source>
        <dbReference type="ARBA" id="ARBA00022679"/>
    </source>
</evidence>
<reference evidence="12" key="1">
    <citation type="submission" date="2020-05" db="EMBL/GenBank/DDBJ databases">
        <authorList>
            <person name="Chiriac C."/>
            <person name="Salcher M."/>
            <person name="Ghai R."/>
            <person name="Kavagutti S V."/>
        </authorList>
    </citation>
    <scope>NUCLEOTIDE SEQUENCE</scope>
</reference>
<keyword evidence="8" id="KW-0460">Magnesium</keyword>
<accession>A0A6J7S840</accession>
<evidence type="ECO:0000313" key="11">
    <source>
        <dbReference type="EMBL" id="CAB4954544.1"/>
    </source>
</evidence>
<dbReference type="InterPro" id="IPR024932">
    <property type="entry name" value="ApbE"/>
</dbReference>
<evidence type="ECO:0000256" key="6">
    <source>
        <dbReference type="ARBA" id="ARBA00022723"/>
    </source>
</evidence>
<evidence type="ECO:0000313" key="12">
    <source>
        <dbReference type="EMBL" id="CAB5036648.1"/>
    </source>
</evidence>
<dbReference type="EMBL" id="CAFBPU010000037">
    <property type="protein sequence ID" value="CAB5036648.1"/>
    <property type="molecule type" value="Genomic_DNA"/>
</dbReference>
<protein>
    <recommendedName>
        <fullName evidence="3">FAD:protein FMN transferase</fullName>
        <ecNumber evidence="2">2.7.1.180</ecNumber>
    </recommendedName>
    <alternativeName>
        <fullName evidence="9">Flavin transferase</fullName>
    </alternativeName>
</protein>
<evidence type="ECO:0000256" key="2">
    <source>
        <dbReference type="ARBA" id="ARBA00011955"/>
    </source>
</evidence>
<keyword evidence="4" id="KW-0285">Flavoprotein</keyword>
<keyword evidence="6" id="KW-0479">Metal-binding</keyword>
<keyword evidence="7" id="KW-0274">FAD</keyword>
<dbReference type="AlphaFoldDB" id="A0A6J7S840"/>
<organism evidence="12">
    <name type="scientific">freshwater metagenome</name>
    <dbReference type="NCBI Taxonomy" id="449393"/>
    <lineage>
        <taxon>unclassified sequences</taxon>
        <taxon>metagenomes</taxon>
        <taxon>ecological metagenomes</taxon>
    </lineage>
</organism>
<sequence>MTESGRGSDDLREDLRVSFRSMASEVRIWVVAPNDDGNARVDEARSIIERVAATCTRFDPASALMQANGSGRRWTVLPRECFDAISAAYDAYRATDGLFDPRVLRVLTAYGYDTSLPFESRRLRLSEGSASPPARRGGRARTWKPKFDAEQLAVKVGPEPIDLGGIGKGLAVRWAASHLKGAGSSVLVEAGGDLMATGGGPDGDGWMVAVENPCGGSDPTAVLRLRDRGCATSSTRVRSWTSGDTEVHHLIDPRTRRSADVGLQSVTVVGPDPAIAEVWSKALFVVGRADIRAAADARDLAAVWVDNEGRVGVSRTMRPYIAWQVSRVS</sequence>
<evidence type="ECO:0000256" key="7">
    <source>
        <dbReference type="ARBA" id="ARBA00022827"/>
    </source>
</evidence>
<comment type="catalytic activity">
    <reaction evidence="10">
        <text>L-threonyl-[protein] + FAD = FMN-L-threonyl-[protein] + AMP + H(+)</text>
        <dbReference type="Rhea" id="RHEA:36847"/>
        <dbReference type="Rhea" id="RHEA-COMP:11060"/>
        <dbReference type="Rhea" id="RHEA-COMP:11061"/>
        <dbReference type="ChEBI" id="CHEBI:15378"/>
        <dbReference type="ChEBI" id="CHEBI:30013"/>
        <dbReference type="ChEBI" id="CHEBI:57692"/>
        <dbReference type="ChEBI" id="CHEBI:74257"/>
        <dbReference type="ChEBI" id="CHEBI:456215"/>
        <dbReference type="EC" id="2.7.1.180"/>
    </reaction>
</comment>
<dbReference type="EMBL" id="CAFBND010000100">
    <property type="protein sequence ID" value="CAB4954544.1"/>
    <property type="molecule type" value="Genomic_DNA"/>
</dbReference>
<proteinExistence type="predicted"/>
<dbReference type="SUPFAM" id="SSF143631">
    <property type="entry name" value="ApbE-like"/>
    <property type="match status" value="1"/>
</dbReference>
<evidence type="ECO:0000256" key="8">
    <source>
        <dbReference type="ARBA" id="ARBA00022842"/>
    </source>
</evidence>
<dbReference type="PANTHER" id="PTHR30040">
    <property type="entry name" value="THIAMINE BIOSYNTHESIS LIPOPROTEIN APBE"/>
    <property type="match status" value="1"/>
</dbReference>
<dbReference type="InterPro" id="IPR003374">
    <property type="entry name" value="ApbE-like_sf"/>
</dbReference>
<name>A0A6J7S840_9ZZZZ</name>
<evidence type="ECO:0000256" key="9">
    <source>
        <dbReference type="ARBA" id="ARBA00031306"/>
    </source>
</evidence>
<dbReference type="PANTHER" id="PTHR30040:SF2">
    <property type="entry name" value="FAD:PROTEIN FMN TRANSFERASE"/>
    <property type="match status" value="1"/>
</dbReference>
<keyword evidence="5" id="KW-0808">Transferase</keyword>
<dbReference type="PIRSF" id="PIRSF006268">
    <property type="entry name" value="ApbE"/>
    <property type="match status" value="1"/>
</dbReference>
<evidence type="ECO:0000256" key="10">
    <source>
        <dbReference type="ARBA" id="ARBA00048540"/>
    </source>
</evidence>
<dbReference type="Gene3D" id="3.10.520.10">
    <property type="entry name" value="ApbE-like domains"/>
    <property type="match status" value="1"/>
</dbReference>
<evidence type="ECO:0000256" key="1">
    <source>
        <dbReference type="ARBA" id="ARBA00001946"/>
    </source>
</evidence>
<evidence type="ECO:0000256" key="3">
    <source>
        <dbReference type="ARBA" id="ARBA00016337"/>
    </source>
</evidence>
<dbReference type="Pfam" id="PF02424">
    <property type="entry name" value="ApbE"/>
    <property type="match status" value="1"/>
</dbReference>
<dbReference type="GO" id="GO:0046872">
    <property type="term" value="F:metal ion binding"/>
    <property type="evidence" value="ECO:0007669"/>
    <property type="project" value="UniProtKB-KW"/>
</dbReference>
<evidence type="ECO:0000256" key="4">
    <source>
        <dbReference type="ARBA" id="ARBA00022630"/>
    </source>
</evidence>
<dbReference type="GO" id="GO:0016740">
    <property type="term" value="F:transferase activity"/>
    <property type="evidence" value="ECO:0007669"/>
    <property type="project" value="UniProtKB-KW"/>
</dbReference>
<comment type="cofactor">
    <cofactor evidence="1">
        <name>Mg(2+)</name>
        <dbReference type="ChEBI" id="CHEBI:18420"/>
    </cofactor>
</comment>
<dbReference type="EC" id="2.7.1.180" evidence="2"/>